<feature type="compositionally biased region" description="Acidic residues" evidence="13">
    <location>
        <begin position="467"/>
        <end position="478"/>
    </location>
</feature>
<dbReference type="PANTHER" id="PTHR30544:SF5">
    <property type="entry name" value="RADICAL SAM CORE DOMAIN-CONTAINING PROTEIN"/>
    <property type="match status" value="1"/>
</dbReference>
<dbReference type="PANTHER" id="PTHR30544">
    <property type="entry name" value="23S RRNA METHYLTRANSFERASE"/>
    <property type="match status" value="1"/>
</dbReference>
<evidence type="ECO:0000256" key="1">
    <source>
        <dbReference type="ARBA" id="ARBA00001966"/>
    </source>
</evidence>
<keyword evidence="5" id="KW-0698">rRNA processing</keyword>
<feature type="compositionally biased region" description="Polar residues" evidence="13">
    <location>
        <begin position="31"/>
        <end position="41"/>
    </location>
</feature>
<evidence type="ECO:0000313" key="15">
    <source>
        <dbReference type="EMBL" id="CAJ1962615.1"/>
    </source>
</evidence>
<evidence type="ECO:0000256" key="11">
    <source>
        <dbReference type="ARBA" id="ARBA00023004"/>
    </source>
</evidence>
<comment type="caution">
    <text evidence="15">The sequence shown here is derived from an EMBL/GenBank/DDBJ whole genome shotgun (WGS) entry which is preliminary data.</text>
</comment>
<dbReference type="Gene3D" id="1.10.150.530">
    <property type="match status" value="1"/>
</dbReference>
<accession>A0AAD2G7K8</accession>
<reference evidence="15" key="1">
    <citation type="submission" date="2023-08" db="EMBL/GenBank/DDBJ databases">
        <authorList>
            <person name="Audoor S."/>
            <person name="Bilcke G."/>
        </authorList>
    </citation>
    <scope>NUCLEOTIDE SEQUENCE</scope>
</reference>
<keyword evidence="11" id="KW-0408">Iron</keyword>
<keyword evidence="12" id="KW-0411">Iron-sulfur</keyword>
<gene>
    <name evidence="15" type="ORF">CYCCA115_LOCUS19770</name>
</gene>
<feature type="compositionally biased region" description="Polar residues" evidence="13">
    <location>
        <begin position="237"/>
        <end position="258"/>
    </location>
</feature>
<feature type="region of interest" description="Disordered" evidence="13">
    <location>
        <begin position="220"/>
        <end position="258"/>
    </location>
</feature>
<evidence type="ECO:0000313" key="16">
    <source>
        <dbReference type="Proteomes" id="UP001295423"/>
    </source>
</evidence>
<evidence type="ECO:0000256" key="4">
    <source>
        <dbReference type="ARBA" id="ARBA00022490"/>
    </source>
</evidence>
<keyword evidence="4" id="KW-0963">Cytoplasm</keyword>
<organism evidence="15 16">
    <name type="scientific">Cylindrotheca closterium</name>
    <dbReference type="NCBI Taxonomy" id="2856"/>
    <lineage>
        <taxon>Eukaryota</taxon>
        <taxon>Sar</taxon>
        <taxon>Stramenopiles</taxon>
        <taxon>Ochrophyta</taxon>
        <taxon>Bacillariophyta</taxon>
        <taxon>Bacillariophyceae</taxon>
        <taxon>Bacillariophycidae</taxon>
        <taxon>Bacillariales</taxon>
        <taxon>Bacillariaceae</taxon>
        <taxon>Cylindrotheca</taxon>
    </lineage>
</organism>
<dbReference type="EMBL" id="CAKOGP040002114">
    <property type="protein sequence ID" value="CAJ1962615.1"/>
    <property type="molecule type" value="Genomic_DNA"/>
</dbReference>
<dbReference type="GO" id="GO:0051539">
    <property type="term" value="F:4 iron, 4 sulfur cluster binding"/>
    <property type="evidence" value="ECO:0007669"/>
    <property type="project" value="UniProtKB-KW"/>
</dbReference>
<sequence length="556" mass="62081">MFGRLSTILPLHAHALITRASNLARHPRQGNHFSTTRLFQQTSETKTKTKSTRKPKANSATTTQKNNSNNNSEKVINLHTIPLEELEEVVVSLGHPKYRAKQVYNWVRVQGVTDVSQMNNIPKKLKEDLERFAAVGSLTLDMEQISKDGTTKRAYRLEDGQLIESVLMPYTDGRYTACISSQAGCAQGCVFCATGQMGFSRQLTADEIFEQVARFASELSQQDQQEKKELKKQNSNGKGQTQEHYSRNQQQKTSGRSTRLSNLVFMGMGEPLANYKNVKKAIQRIQSELGIGHRKITVSTVGIVPNIYKMAEELPQVRLAVSLHCANDEERSDLLPANKRNGGLKELMKALQDYISTTGKRVTLEWALIEGENDTPETAHELGRLIKKWLRKDMVHINVIPLNPTGGFGGSPSGRQRVNAFCAILEDKYGVACTPRVRRGIDINAGCGQLKAEVEKREKESTTLAQGEEEASPQEQEPELLVSETNLVDSIQVEQDLQFALNELAIEISDEEDWEDYEYKTEDELAEADRLIDLVKGTTITVDTQVGGLSETEAKS</sequence>
<dbReference type="AlphaFoldDB" id="A0AAD2G7K8"/>
<evidence type="ECO:0000256" key="10">
    <source>
        <dbReference type="ARBA" id="ARBA00022723"/>
    </source>
</evidence>
<evidence type="ECO:0000256" key="12">
    <source>
        <dbReference type="ARBA" id="ARBA00023014"/>
    </source>
</evidence>
<evidence type="ECO:0000256" key="9">
    <source>
        <dbReference type="ARBA" id="ARBA00022694"/>
    </source>
</evidence>
<dbReference type="InterPro" id="IPR027492">
    <property type="entry name" value="RNA_MTrfase_RlmN"/>
</dbReference>
<dbReference type="SUPFAM" id="SSF102114">
    <property type="entry name" value="Radical SAM enzymes"/>
    <property type="match status" value="1"/>
</dbReference>
<dbReference type="PROSITE" id="PS51918">
    <property type="entry name" value="RADICAL_SAM"/>
    <property type="match status" value="1"/>
</dbReference>
<dbReference type="SFLD" id="SFLDS00029">
    <property type="entry name" value="Radical_SAM"/>
    <property type="match status" value="1"/>
</dbReference>
<dbReference type="GO" id="GO:0070475">
    <property type="term" value="P:rRNA base methylation"/>
    <property type="evidence" value="ECO:0007669"/>
    <property type="project" value="InterPro"/>
</dbReference>
<feature type="region of interest" description="Disordered" evidence="13">
    <location>
        <begin position="22"/>
        <end position="74"/>
    </location>
</feature>
<dbReference type="GO" id="GO:0005737">
    <property type="term" value="C:cytoplasm"/>
    <property type="evidence" value="ECO:0007669"/>
    <property type="project" value="UniProtKB-SubCell"/>
</dbReference>
<feature type="compositionally biased region" description="Low complexity" evidence="13">
    <location>
        <begin position="57"/>
        <end position="72"/>
    </location>
</feature>
<dbReference type="CDD" id="cd01335">
    <property type="entry name" value="Radical_SAM"/>
    <property type="match status" value="1"/>
</dbReference>
<keyword evidence="16" id="KW-1185">Reference proteome</keyword>
<evidence type="ECO:0000256" key="2">
    <source>
        <dbReference type="ARBA" id="ARBA00004496"/>
    </source>
</evidence>
<evidence type="ECO:0000256" key="6">
    <source>
        <dbReference type="ARBA" id="ARBA00022603"/>
    </source>
</evidence>
<keyword evidence="3" id="KW-0004">4Fe-4S</keyword>
<comment type="cofactor">
    <cofactor evidence="1">
        <name>[4Fe-4S] cluster</name>
        <dbReference type="ChEBI" id="CHEBI:49883"/>
    </cofactor>
</comment>
<dbReference type="Gene3D" id="3.20.20.70">
    <property type="entry name" value="Aldolase class I"/>
    <property type="match status" value="1"/>
</dbReference>
<dbReference type="SFLD" id="SFLDF00275">
    <property type="entry name" value="adenosine_C2_methyltransferase"/>
    <property type="match status" value="1"/>
</dbReference>
<feature type="region of interest" description="Disordered" evidence="13">
    <location>
        <begin position="458"/>
        <end position="479"/>
    </location>
</feature>
<evidence type="ECO:0000256" key="3">
    <source>
        <dbReference type="ARBA" id="ARBA00022485"/>
    </source>
</evidence>
<dbReference type="InterPro" id="IPR004383">
    <property type="entry name" value="rRNA_lsu_MTrfase_RlmN/Cfr"/>
</dbReference>
<evidence type="ECO:0000256" key="7">
    <source>
        <dbReference type="ARBA" id="ARBA00022679"/>
    </source>
</evidence>
<evidence type="ECO:0000256" key="8">
    <source>
        <dbReference type="ARBA" id="ARBA00022691"/>
    </source>
</evidence>
<keyword evidence="6" id="KW-0489">Methyltransferase</keyword>
<dbReference type="Pfam" id="PF21016">
    <property type="entry name" value="RlmN_N"/>
    <property type="match status" value="1"/>
</dbReference>
<keyword evidence="10" id="KW-0479">Metal-binding</keyword>
<keyword evidence="9" id="KW-0819">tRNA processing</keyword>
<evidence type="ECO:0000256" key="13">
    <source>
        <dbReference type="SAM" id="MobiDB-lite"/>
    </source>
</evidence>
<evidence type="ECO:0000259" key="14">
    <source>
        <dbReference type="PROSITE" id="PS51918"/>
    </source>
</evidence>
<evidence type="ECO:0000256" key="5">
    <source>
        <dbReference type="ARBA" id="ARBA00022552"/>
    </source>
</evidence>
<dbReference type="Proteomes" id="UP001295423">
    <property type="component" value="Unassembled WGS sequence"/>
</dbReference>
<keyword evidence="7" id="KW-0808">Transferase</keyword>
<dbReference type="GO" id="GO:0046872">
    <property type="term" value="F:metal ion binding"/>
    <property type="evidence" value="ECO:0007669"/>
    <property type="project" value="UniProtKB-KW"/>
</dbReference>
<dbReference type="InterPro" id="IPR007197">
    <property type="entry name" value="rSAM"/>
</dbReference>
<dbReference type="InterPro" id="IPR048641">
    <property type="entry name" value="RlmN_N"/>
</dbReference>
<dbReference type="GO" id="GO:0030488">
    <property type="term" value="P:tRNA methylation"/>
    <property type="evidence" value="ECO:0007669"/>
    <property type="project" value="InterPro"/>
</dbReference>
<dbReference type="HAMAP" id="MF_01849">
    <property type="entry name" value="RNA_methyltr_RlmN"/>
    <property type="match status" value="1"/>
</dbReference>
<dbReference type="InterPro" id="IPR040072">
    <property type="entry name" value="Methyltransferase_A"/>
</dbReference>
<dbReference type="SFLD" id="SFLDG01062">
    <property type="entry name" value="methyltransferase_(Class_A)"/>
    <property type="match status" value="1"/>
</dbReference>
<dbReference type="GO" id="GO:0008173">
    <property type="term" value="F:RNA methyltransferase activity"/>
    <property type="evidence" value="ECO:0007669"/>
    <property type="project" value="InterPro"/>
</dbReference>
<dbReference type="Pfam" id="PF04055">
    <property type="entry name" value="Radical_SAM"/>
    <property type="match status" value="1"/>
</dbReference>
<proteinExistence type="inferred from homology"/>
<keyword evidence="8" id="KW-0949">S-adenosyl-L-methionine</keyword>
<name>A0AAD2G7K8_9STRA</name>
<dbReference type="InterPro" id="IPR058240">
    <property type="entry name" value="rSAM_sf"/>
</dbReference>
<comment type="subcellular location">
    <subcellularLocation>
        <location evidence="2">Cytoplasm</location>
    </subcellularLocation>
</comment>
<feature type="domain" description="Radical SAM core" evidence="14">
    <location>
        <begin position="171"/>
        <end position="442"/>
    </location>
</feature>
<dbReference type="InterPro" id="IPR013785">
    <property type="entry name" value="Aldolase_TIM"/>
</dbReference>
<protein>
    <recommendedName>
        <fullName evidence="14">Radical SAM core domain-containing protein</fullName>
    </recommendedName>
</protein>